<proteinExistence type="predicted"/>
<comment type="caution">
    <text evidence="1">The sequence shown here is derived from an EMBL/GenBank/DDBJ whole genome shotgun (WGS) entry which is preliminary data.</text>
</comment>
<accession>A0ABX1VST7</accession>
<reference evidence="1 2" key="1">
    <citation type="submission" date="2020-03" db="EMBL/GenBank/DDBJ databases">
        <title>Genome Sequence of industrial isolate, B5A.</title>
        <authorList>
            <person name="Sharma S."/>
            <person name="Patil P.B."/>
            <person name="Korpole S."/>
        </authorList>
    </citation>
    <scope>NUCLEOTIDE SEQUENCE [LARGE SCALE GENOMIC DNA]</scope>
    <source>
        <strain evidence="1 2">PI-S10-B5A</strain>
    </source>
</reference>
<dbReference type="RefSeq" id="WP_170822256.1">
    <property type="nucleotide sequence ID" value="NZ_JAAOXG010000029.1"/>
</dbReference>
<gene>
    <name evidence="1" type="ORF">G9470_14910</name>
</gene>
<dbReference type="EMBL" id="JAAOXG010000029">
    <property type="protein sequence ID" value="NNJ31080.1"/>
    <property type="molecule type" value="Genomic_DNA"/>
</dbReference>
<dbReference type="Proteomes" id="UP000539052">
    <property type="component" value="Unassembled WGS sequence"/>
</dbReference>
<name>A0ABX1VST7_9FIRM</name>
<keyword evidence="2" id="KW-1185">Reference proteome</keyword>
<organism evidence="1 2">
    <name type="scientific">Lacrimispora defluvii</name>
    <dbReference type="NCBI Taxonomy" id="2719233"/>
    <lineage>
        <taxon>Bacteria</taxon>
        <taxon>Bacillati</taxon>
        <taxon>Bacillota</taxon>
        <taxon>Clostridia</taxon>
        <taxon>Lachnospirales</taxon>
        <taxon>Lachnospiraceae</taxon>
        <taxon>Lacrimispora</taxon>
    </lineage>
</organism>
<sequence length="59" mass="6712">MERIKFGTALVDSTNPCGSIFLPIRAIMKGGDRVGHMDDVLMDGMGWFEVAFYESWRKK</sequence>
<evidence type="ECO:0000313" key="2">
    <source>
        <dbReference type="Proteomes" id="UP000539052"/>
    </source>
</evidence>
<evidence type="ECO:0000313" key="1">
    <source>
        <dbReference type="EMBL" id="NNJ31080.1"/>
    </source>
</evidence>
<protein>
    <submittedName>
        <fullName evidence="1">Uncharacterized protein</fullName>
    </submittedName>
</protein>